<evidence type="ECO:0000256" key="2">
    <source>
        <dbReference type="SAM" id="MobiDB-lite"/>
    </source>
</evidence>
<feature type="region of interest" description="Disordered" evidence="2">
    <location>
        <begin position="56"/>
        <end position="79"/>
    </location>
</feature>
<evidence type="ECO:0000313" key="4">
    <source>
        <dbReference type="Proteomes" id="UP000492821"/>
    </source>
</evidence>
<evidence type="ECO:0000256" key="1">
    <source>
        <dbReference type="ARBA" id="ARBA00012513"/>
    </source>
</evidence>
<feature type="domain" description="Protein kinase" evidence="3">
    <location>
        <begin position="93"/>
        <end position="372"/>
    </location>
</feature>
<dbReference type="AlphaFoldDB" id="A0A7E4ZR40"/>
<dbReference type="SUPFAM" id="SSF56112">
    <property type="entry name" value="Protein kinase-like (PK-like)"/>
    <property type="match status" value="1"/>
</dbReference>
<feature type="compositionally biased region" description="Basic and acidic residues" evidence="2">
    <location>
        <begin position="445"/>
        <end position="478"/>
    </location>
</feature>
<dbReference type="WBParaSite" id="Pan_g12459.t1">
    <property type="protein sequence ID" value="Pan_g12459.t1"/>
    <property type="gene ID" value="Pan_g12459"/>
</dbReference>
<dbReference type="Proteomes" id="UP000492821">
    <property type="component" value="Unassembled WGS sequence"/>
</dbReference>
<feature type="compositionally biased region" description="Low complexity" evidence="2">
    <location>
        <begin position="435"/>
        <end position="444"/>
    </location>
</feature>
<keyword evidence="4" id="KW-1185">Reference proteome</keyword>
<dbReference type="Gene3D" id="1.10.510.10">
    <property type="entry name" value="Transferase(Phosphotransferase) domain 1"/>
    <property type="match status" value="1"/>
</dbReference>
<dbReference type="PROSITE" id="PS50011">
    <property type="entry name" value="PROTEIN_KINASE_DOM"/>
    <property type="match status" value="1"/>
</dbReference>
<name>A0A7E4ZR40_PANRE</name>
<dbReference type="Pfam" id="PF00069">
    <property type="entry name" value="Pkinase"/>
    <property type="match status" value="1"/>
</dbReference>
<dbReference type="InterPro" id="IPR000719">
    <property type="entry name" value="Prot_kinase_dom"/>
</dbReference>
<organism evidence="4 5">
    <name type="scientific">Panagrellus redivivus</name>
    <name type="common">Microworm</name>
    <dbReference type="NCBI Taxonomy" id="6233"/>
    <lineage>
        <taxon>Eukaryota</taxon>
        <taxon>Metazoa</taxon>
        <taxon>Ecdysozoa</taxon>
        <taxon>Nematoda</taxon>
        <taxon>Chromadorea</taxon>
        <taxon>Rhabditida</taxon>
        <taxon>Tylenchina</taxon>
        <taxon>Panagrolaimomorpha</taxon>
        <taxon>Panagrolaimoidea</taxon>
        <taxon>Panagrolaimidae</taxon>
        <taxon>Panagrellus</taxon>
    </lineage>
</organism>
<feature type="region of interest" description="Disordered" evidence="2">
    <location>
        <begin position="388"/>
        <end position="508"/>
    </location>
</feature>
<dbReference type="GO" id="GO:0004674">
    <property type="term" value="F:protein serine/threonine kinase activity"/>
    <property type="evidence" value="ECO:0007669"/>
    <property type="project" value="UniProtKB-EC"/>
</dbReference>
<accession>A0A7E4ZR40</accession>
<feature type="compositionally biased region" description="Basic and acidic residues" evidence="2">
    <location>
        <begin position="395"/>
        <end position="415"/>
    </location>
</feature>
<reference evidence="5" key="2">
    <citation type="submission" date="2020-10" db="UniProtKB">
        <authorList>
            <consortium name="WormBaseParasite"/>
        </authorList>
    </citation>
    <scope>IDENTIFICATION</scope>
</reference>
<reference evidence="4" key="1">
    <citation type="journal article" date="2013" name="Genetics">
        <title>The draft genome and transcriptome of Panagrellus redivivus are shaped by the harsh demands of a free-living lifestyle.</title>
        <authorList>
            <person name="Srinivasan J."/>
            <person name="Dillman A.R."/>
            <person name="Macchietto M.G."/>
            <person name="Heikkinen L."/>
            <person name="Lakso M."/>
            <person name="Fracchia K.M."/>
            <person name="Antoshechkin I."/>
            <person name="Mortazavi A."/>
            <person name="Wong G."/>
            <person name="Sternberg P.W."/>
        </authorList>
    </citation>
    <scope>NUCLEOTIDE SEQUENCE [LARGE SCALE GENOMIC DNA]</scope>
    <source>
        <strain evidence="4">MT8872</strain>
    </source>
</reference>
<evidence type="ECO:0000313" key="5">
    <source>
        <dbReference type="WBParaSite" id="Pan_g12459.t1"/>
    </source>
</evidence>
<sequence length="508" mass="57471">MRVGEAYIKIPRTLGSLFSSMLITKFKNPSRTPPFSPQGIISKTYPVCLTYAMGDAAGKKPGPPPGPAATGGPEEDDEEDIDFKQGHVINKRWQVERKLGAGNCGAVYLVRDLQAKAGRGKSRFALKMEPIIEGKMLVLKKEVDLLKNLIDRKHVPRLHYSARRPRYTYMVMTLYGKNIFELKKDCKLEVFTPGCVSRIGIHALYGVKQLHEVGFVHRDVKPANMVIGRGKEARVIYVVDFGMARRYAIWEGGKVHHREARETALFRGSFRYCSPHVHDRHEQGRRDDLWSVMYSMIFLLNGTLPWVGKSVEADIKASKNATTDEQLLAKAPPEYLVILKHIRSLGYKQRPDYKLIYDQLRATMDRLKVTFFDPYDWERVNKSNRTQSMSLANSYDEKNNSQKDKAKEKPLEPVKHGAKTGKSCERIATPTKVTSAESKSAPKPGKSEAKKKDKSNSKAVKKDDKLVSKEEKTDRTDTYEDTQSPKPSHEVKFPTTDPAAFARNDIGL</sequence>
<dbReference type="PANTHER" id="PTHR11909">
    <property type="entry name" value="CASEIN KINASE-RELATED"/>
    <property type="match status" value="1"/>
</dbReference>
<dbReference type="PROSITE" id="PS00108">
    <property type="entry name" value="PROTEIN_KINASE_ST"/>
    <property type="match status" value="1"/>
</dbReference>
<evidence type="ECO:0000259" key="3">
    <source>
        <dbReference type="PROSITE" id="PS50011"/>
    </source>
</evidence>
<proteinExistence type="predicted"/>
<dbReference type="InterPro" id="IPR011009">
    <property type="entry name" value="Kinase-like_dom_sf"/>
</dbReference>
<protein>
    <recommendedName>
        <fullName evidence="1">non-specific serine/threonine protein kinase</fullName>
        <ecNumber evidence="1">2.7.11.1</ecNumber>
    </recommendedName>
</protein>
<dbReference type="GO" id="GO:0005524">
    <property type="term" value="F:ATP binding"/>
    <property type="evidence" value="ECO:0007669"/>
    <property type="project" value="InterPro"/>
</dbReference>
<dbReference type="InterPro" id="IPR050235">
    <property type="entry name" value="CK1_Ser-Thr_kinase"/>
</dbReference>
<dbReference type="SMART" id="SM00220">
    <property type="entry name" value="S_TKc"/>
    <property type="match status" value="1"/>
</dbReference>
<dbReference type="EC" id="2.7.11.1" evidence="1"/>
<dbReference type="InterPro" id="IPR008271">
    <property type="entry name" value="Ser/Thr_kinase_AS"/>
</dbReference>